<dbReference type="Pfam" id="PF00753">
    <property type="entry name" value="Lactamase_B"/>
    <property type="match status" value="1"/>
</dbReference>
<dbReference type="PANTHER" id="PTHR46233">
    <property type="entry name" value="HYDROXYACYLGLUTATHIONE HYDROLASE GLOC"/>
    <property type="match status" value="1"/>
</dbReference>
<evidence type="ECO:0000256" key="1">
    <source>
        <dbReference type="ARBA" id="ARBA00001947"/>
    </source>
</evidence>
<dbReference type="OrthoDB" id="9802248at2"/>
<dbReference type="PANTHER" id="PTHR46233:SF3">
    <property type="entry name" value="HYDROXYACYLGLUTATHIONE HYDROLASE GLOC"/>
    <property type="match status" value="1"/>
</dbReference>
<dbReference type="GO" id="GO:0016787">
    <property type="term" value="F:hydrolase activity"/>
    <property type="evidence" value="ECO:0007669"/>
    <property type="project" value="UniProtKB-KW"/>
</dbReference>
<evidence type="ECO:0000256" key="3">
    <source>
        <dbReference type="ARBA" id="ARBA00022801"/>
    </source>
</evidence>
<dbReference type="HOGENOM" id="CLU_030571_5_2_9"/>
<dbReference type="EMBL" id="AEPV01000060">
    <property type="protein sequence ID" value="EFU73717.1"/>
    <property type="molecule type" value="Genomic_DNA"/>
</dbReference>
<dbReference type="SMART" id="SM00849">
    <property type="entry name" value="Lactamase_B"/>
    <property type="match status" value="1"/>
</dbReference>
<comment type="caution">
    <text evidence="6">The sequence shown here is derived from an EMBL/GenBank/DDBJ whole genome shotgun (WGS) entry which is preliminary data.</text>
</comment>
<comment type="cofactor">
    <cofactor evidence="1">
        <name>Zn(2+)</name>
        <dbReference type="ChEBI" id="CHEBI:29105"/>
    </cofactor>
</comment>
<evidence type="ECO:0000313" key="7">
    <source>
        <dbReference type="Proteomes" id="UP000010296"/>
    </source>
</evidence>
<dbReference type="eggNOG" id="COG0491">
    <property type="taxonomic scope" value="Bacteria"/>
</dbReference>
<dbReference type="CDD" id="cd06262">
    <property type="entry name" value="metallo-hydrolase-like_MBL-fold"/>
    <property type="match status" value="1"/>
</dbReference>
<dbReference type="STRING" id="888064.HMPREF9088_1443"/>
<dbReference type="InterPro" id="IPR001279">
    <property type="entry name" value="Metallo-B-lactamas"/>
</dbReference>
<accession>E6LGF3</accession>
<dbReference type="SUPFAM" id="SSF56281">
    <property type="entry name" value="Metallo-hydrolase/oxidoreductase"/>
    <property type="match status" value="1"/>
</dbReference>
<dbReference type="InterPro" id="IPR036866">
    <property type="entry name" value="RibonucZ/Hydroxyglut_hydro"/>
</dbReference>
<organism evidence="6 7">
    <name type="scientific">Enterococcus italicus (strain DSM 15952 / CCUG 50447 / LMG 22039 / TP 1.5)</name>
    <dbReference type="NCBI Taxonomy" id="888064"/>
    <lineage>
        <taxon>Bacteria</taxon>
        <taxon>Bacillati</taxon>
        <taxon>Bacillota</taxon>
        <taxon>Bacilli</taxon>
        <taxon>Lactobacillales</taxon>
        <taxon>Enterococcaceae</taxon>
        <taxon>Enterococcus</taxon>
    </lineage>
</organism>
<keyword evidence="7" id="KW-1185">Reference proteome</keyword>
<dbReference type="AlphaFoldDB" id="E6LGF3"/>
<dbReference type="InterPro" id="IPR051453">
    <property type="entry name" value="MBL_Glyoxalase_II"/>
</dbReference>
<keyword evidence="4" id="KW-0862">Zinc</keyword>
<evidence type="ECO:0000313" key="6">
    <source>
        <dbReference type="EMBL" id="EFU73717.1"/>
    </source>
</evidence>
<evidence type="ECO:0000256" key="2">
    <source>
        <dbReference type="ARBA" id="ARBA00022723"/>
    </source>
</evidence>
<dbReference type="PATRIC" id="fig|888064.11.peg.407"/>
<evidence type="ECO:0000256" key="4">
    <source>
        <dbReference type="ARBA" id="ARBA00022833"/>
    </source>
</evidence>
<feature type="domain" description="Metallo-beta-lactamase" evidence="5">
    <location>
        <begin position="12"/>
        <end position="189"/>
    </location>
</feature>
<keyword evidence="3" id="KW-0378">Hydrolase</keyword>
<gene>
    <name evidence="6" type="ORF">HMPREF9088_1443</name>
</gene>
<dbReference type="Proteomes" id="UP000010296">
    <property type="component" value="Unassembled WGS sequence"/>
</dbReference>
<name>E6LGF3_ENTI1</name>
<dbReference type="Gene3D" id="3.60.15.10">
    <property type="entry name" value="Ribonuclease Z/Hydroxyacylglutathione hydrolase-like"/>
    <property type="match status" value="1"/>
</dbReference>
<evidence type="ECO:0000259" key="5">
    <source>
        <dbReference type="SMART" id="SM00849"/>
    </source>
</evidence>
<dbReference type="GO" id="GO:0046872">
    <property type="term" value="F:metal ion binding"/>
    <property type="evidence" value="ECO:0007669"/>
    <property type="project" value="UniProtKB-KW"/>
</dbReference>
<dbReference type="RefSeq" id="WP_007208456.1">
    <property type="nucleotide sequence ID" value="NZ_GL622241.1"/>
</dbReference>
<reference evidence="6 7" key="1">
    <citation type="submission" date="2010-12" db="EMBL/GenBank/DDBJ databases">
        <authorList>
            <person name="Muzny D."/>
            <person name="Qin X."/>
            <person name="Deng J."/>
            <person name="Jiang H."/>
            <person name="Liu Y."/>
            <person name="Qu J."/>
            <person name="Song X.-Z."/>
            <person name="Zhang L."/>
            <person name="Thornton R."/>
            <person name="Coyle M."/>
            <person name="Francisco L."/>
            <person name="Jackson L."/>
            <person name="Javaid M."/>
            <person name="Korchina V."/>
            <person name="Kovar C."/>
            <person name="Mata R."/>
            <person name="Mathew T."/>
            <person name="Ngo R."/>
            <person name="Nguyen L."/>
            <person name="Nguyen N."/>
            <person name="Okwuonu G."/>
            <person name="Ongeri F."/>
            <person name="Pham C."/>
            <person name="Simmons D."/>
            <person name="Wilczek-Boney K."/>
            <person name="Hale W."/>
            <person name="Jakkamsetti A."/>
            <person name="Pham P."/>
            <person name="Ruth R."/>
            <person name="San Lucas F."/>
            <person name="Warren J."/>
            <person name="Zhang J."/>
            <person name="Zhao Z."/>
            <person name="Zhou C."/>
            <person name="Zhu D."/>
            <person name="Lee S."/>
            <person name="Bess C."/>
            <person name="Blankenburg K."/>
            <person name="Forbes L."/>
            <person name="Fu Q."/>
            <person name="Gubbala S."/>
            <person name="Hirani K."/>
            <person name="Jayaseelan J.C."/>
            <person name="Lara F."/>
            <person name="Munidasa M."/>
            <person name="Palculict T."/>
            <person name="Patil S."/>
            <person name="Pu L.-L."/>
            <person name="Saada N."/>
            <person name="Tang L."/>
            <person name="Weissenberger G."/>
            <person name="Zhu Y."/>
            <person name="Hemphill L."/>
            <person name="Shang Y."/>
            <person name="Youmans B."/>
            <person name="Ayvaz T."/>
            <person name="Ross M."/>
            <person name="Santibanez J."/>
            <person name="Aqrawi P."/>
            <person name="Gross S."/>
            <person name="Joshi V."/>
            <person name="Fowler G."/>
            <person name="Nazareth L."/>
            <person name="Reid J."/>
            <person name="Worley K."/>
            <person name="Petrosino J."/>
            <person name="Highlander S."/>
            <person name="Gibbs R."/>
        </authorList>
    </citation>
    <scope>NUCLEOTIDE SEQUENCE [LARGE SCALE GENOMIC DNA]</scope>
    <source>
        <strain evidence="7">DSM 15952 / CCUG 50447 / LMG 22039 / TP 1.5</strain>
    </source>
</reference>
<keyword evidence="2" id="KW-0479">Metal-binding</keyword>
<sequence>MNIQQIVTGPVQENCYLLWQNNELLVVDPGADAKKISAAIKKTAATPLAIILTHTHYDHIGAVDAIRDEYQIPVYVSSDEQEWLQSPPKNLSGRHPELGPITARNAEHEFELNDTLTIGSFSFEVVPTPGHSIGSVSFIFDSFVVCGDALFKGSIGRTDLYTGNLEQLLNSIQTQLFTLPDSFDAYPGHGEPTTIGHEKATNPFFN</sequence>
<proteinExistence type="predicted"/>
<protein>
    <submittedName>
        <fullName evidence="6">Metallo-beta-lactamase domain protein</fullName>
    </submittedName>
</protein>